<dbReference type="SUPFAM" id="SSF49879">
    <property type="entry name" value="SMAD/FHA domain"/>
    <property type="match status" value="1"/>
</dbReference>
<evidence type="ECO:0000259" key="2">
    <source>
        <dbReference type="PROSITE" id="PS50006"/>
    </source>
</evidence>
<keyword evidence="1" id="KW-0472">Membrane</keyword>
<proteinExistence type="predicted"/>
<evidence type="ECO:0000313" key="4">
    <source>
        <dbReference type="Proteomes" id="UP001324634"/>
    </source>
</evidence>
<dbReference type="CDD" id="cd00060">
    <property type="entry name" value="FHA"/>
    <property type="match status" value="1"/>
</dbReference>
<dbReference type="Gene3D" id="2.60.200.20">
    <property type="match status" value="1"/>
</dbReference>
<protein>
    <submittedName>
        <fullName evidence="3">FHA domain-containing protein</fullName>
    </submittedName>
</protein>
<organism evidence="3 4">
    <name type="scientific">Peredibacter starrii</name>
    <dbReference type="NCBI Taxonomy" id="28202"/>
    <lineage>
        <taxon>Bacteria</taxon>
        <taxon>Pseudomonadati</taxon>
        <taxon>Bdellovibrionota</taxon>
        <taxon>Bacteriovoracia</taxon>
        <taxon>Bacteriovoracales</taxon>
        <taxon>Bacteriovoracaceae</taxon>
        <taxon>Peredibacter</taxon>
    </lineage>
</organism>
<keyword evidence="1" id="KW-1133">Transmembrane helix</keyword>
<dbReference type="AlphaFoldDB" id="A0AAX4HPE0"/>
<dbReference type="KEGG" id="psti:SOO65_00365"/>
<evidence type="ECO:0000256" key="1">
    <source>
        <dbReference type="SAM" id="Phobius"/>
    </source>
</evidence>
<dbReference type="InterPro" id="IPR000253">
    <property type="entry name" value="FHA_dom"/>
</dbReference>
<dbReference type="Proteomes" id="UP001324634">
    <property type="component" value="Chromosome"/>
</dbReference>
<feature type="transmembrane region" description="Helical" evidence="1">
    <location>
        <begin position="325"/>
        <end position="347"/>
    </location>
</feature>
<dbReference type="Pfam" id="PF00498">
    <property type="entry name" value="FHA"/>
    <property type="match status" value="1"/>
</dbReference>
<dbReference type="RefSeq" id="WP_321395329.1">
    <property type="nucleotide sequence ID" value="NZ_CP139487.1"/>
</dbReference>
<feature type="transmembrane region" description="Helical" evidence="1">
    <location>
        <begin position="155"/>
        <end position="179"/>
    </location>
</feature>
<evidence type="ECO:0000313" key="3">
    <source>
        <dbReference type="EMBL" id="WPU65200.1"/>
    </source>
</evidence>
<dbReference type="Gene3D" id="3.30.450.20">
    <property type="entry name" value="PAS domain"/>
    <property type="match status" value="1"/>
</dbReference>
<keyword evidence="4" id="KW-1185">Reference proteome</keyword>
<dbReference type="EMBL" id="CP139487">
    <property type="protein sequence ID" value="WPU65200.1"/>
    <property type="molecule type" value="Genomic_DNA"/>
</dbReference>
<feature type="domain" description="FHA" evidence="2">
    <location>
        <begin position="23"/>
        <end position="72"/>
    </location>
</feature>
<reference evidence="3 4" key="1">
    <citation type="submission" date="2023-11" db="EMBL/GenBank/DDBJ databases">
        <title>Peredibacter starrii A3.12.</title>
        <authorList>
            <person name="Mitchell R.J."/>
        </authorList>
    </citation>
    <scope>NUCLEOTIDE SEQUENCE [LARGE SCALE GENOMIC DNA]</scope>
    <source>
        <strain evidence="3 4">A3.12</strain>
    </source>
</reference>
<accession>A0AAX4HPE0</accession>
<dbReference type="InterPro" id="IPR008984">
    <property type="entry name" value="SMAD_FHA_dom_sf"/>
</dbReference>
<sequence>MFKLVVVGGKLRGKEYILNDGENTIGRSAESDHVVSVEGISKKHLRITVNGETAFAEDMGSSNGTLVNGKIIKRITIKDGDKIALPNLILQVVYVLEKKIIIKKKVLKAGESDDDAYDDLNQIEPMPQSLIAKPIWFFKYKVMPVIYSFNEQYEWAALVGILLFVFIAINISLTILPVLRDSKILLIKEIALRGKQYAAEVDRLNNVYIRDKNLDQVYTGFLEGADAEGVQSYRLFDLEGRVYRPVSELNTFVNDPFSVEAKNFYSNEKNQDREVIQDLGSNTIGIARAIKAHDRNLGRDVVVAIITIRFSPTSLAREASNNSKAYLESLITSAMVAIFFFGMLYYMTIRPLDEMRLQIERVLRGRQKELESKALFREIHPLRNSINSILMRIKELQNTDSGETQSMEEDGPYLRSLKEFMAGAQGPVMILNSEKVIQHINPEAEDLIGIRENASAGQSILDTARDQGFAATVIDLCDQSANNEGCNQKESYEIGGKDMYINVTALIGKDKFAKGFYITFVRND</sequence>
<gene>
    <name evidence="3" type="ORF">SOO65_00365</name>
</gene>
<dbReference type="SMART" id="SM00240">
    <property type="entry name" value="FHA"/>
    <property type="match status" value="1"/>
</dbReference>
<keyword evidence="1" id="KW-0812">Transmembrane</keyword>
<name>A0AAX4HPE0_9BACT</name>
<dbReference type="PROSITE" id="PS50006">
    <property type="entry name" value="FHA_DOMAIN"/>
    <property type="match status" value="1"/>
</dbReference>